<evidence type="ECO:0000256" key="1">
    <source>
        <dbReference type="SAM" id="MobiDB-lite"/>
    </source>
</evidence>
<feature type="chain" id="PRO_5042006229" evidence="2">
    <location>
        <begin position="24"/>
        <end position="348"/>
    </location>
</feature>
<sequence length="348" mass="37109">MLSKAMIFNVILLFLGILLQATASPLAENSLQTRTLGKRYEGTPSGKLGDGGPDTSDYQSDSDIAAAYVAPNGAFVFFSGIQDSQAPYQFSQTLSPPGSILRGAFTKGFVTRGKPQRSVQWFQDFLDRTSGYFADQAVAAGNPVYFVGNFNGEVNDCSIWSRIELPTLVAGGIQITLVDYTNFANQAPYPVPGGALGRRDADSSLVKRTNQYCADWQGDQEDPADPDSTPGVGLDYYPGNCGVHVVQYQKNEGAPDSTGGTSNYRFDILIKDDQGELVGELDYADAPGGQGVGVDSALPEVLTVTAQNVDSDPVQFTYAGQSWDSNSGQCSVGGYDSGSRQMDCAFTC</sequence>
<dbReference type="Proteomes" id="UP001276659">
    <property type="component" value="Unassembled WGS sequence"/>
</dbReference>
<feature type="signal peptide" evidence="2">
    <location>
        <begin position="1"/>
        <end position="23"/>
    </location>
</feature>
<comment type="caution">
    <text evidence="3">The sequence shown here is derived from an EMBL/GenBank/DDBJ whole genome shotgun (WGS) entry which is preliminary data.</text>
</comment>
<evidence type="ECO:0000313" key="4">
    <source>
        <dbReference type="Proteomes" id="UP001276659"/>
    </source>
</evidence>
<keyword evidence="4" id="KW-1185">Reference proteome</keyword>
<feature type="region of interest" description="Disordered" evidence="1">
    <location>
        <begin position="38"/>
        <end position="57"/>
    </location>
</feature>
<organism evidence="3 4">
    <name type="scientific">Lepraria neglecta</name>
    <dbReference type="NCBI Taxonomy" id="209136"/>
    <lineage>
        <taxon>Eukaryota</taxon>
        <taxon>Fungi</taxon>
        <taxon>Dikarya</taxon>
        <taxon>Ascomycota</taxon>
        <taxon>Pezizomycotina</taxon>
        <taxon>Lecanoromycetes</taxon>
        <taxon>OSLEUM clade</taxon>
        <taxon>Lecanoromycetidae</taxon>
        <taxon>Lecanorales</taxon>
        <taxon>Lecanorineae</taxon>
        <taxon>Stereocaulaceae</taxon>
        <taxon>Lepraria</taxon>
    </lineage>
</organism>
<name>A0AAD9Z1F4_9LECA</name>
<evidence type="ECO:0000313" key="3">
    <source>
        <dbReference type="EMBL" id="KAK3167663.1"/>
    </source>
</evidence>
<gene>
    <name evidence="3" type="ORF">OEA41_010790</name>
</gene>
<keyword evidence="2" id="KW-0732">Signal</keyword>
<proteinExistence type="predicted"/>
<accession>A0AAD9Z1F4</accession>
<protein>
    <submittedName>
        <fullName evidence="3">Uncharacterized protein</fullName>
    </submittedName>
</protein>
<dbReference type="AlphaFoldDB" id="A0AAD9Z1F4"/>
<dbReference type="EMBL" id="JASNWA010000011">
    <property type="protein sequence ID" value="KAK3167663.1"/>
    <property type="molecule type" value="Genomic_DNA"/>
</dbReference>
<evidence type="ECO:0000256" key="2">
    <source>
        <dbReference type="SAM" id="SignalP"/>
    </source>
</evidence>
<reference evidence="3" key="1">
    <citation type="submission" date="2022-11" db="EMBL/GenBank/DDBJ databases">
        <title>Chromosomal genome sequence assembly and mating type (MAT) locus characterization of the leprose asexual lichenized fungus Lepraria neglecta (Nyl.) Erichsen.</title>
        <authorList>
            <person name="Allen J.L."/>
            <person name="Pfeffer B."/>
        </authorList>
    </citation>
    <scope>NUCLEOTIDE SEQUENCE</scope>
    <source>
        <strain evidence="3">Allen 5258</strain>
    </source>
</reference>